<dbReference type="SUPFAM" id="SSF48452">
    <property type="entry name" value="TPR-like"/>
    <property type="match status" value="1"/>
</dbReference>
<dbReference type="InterPro" id="IPR058852">
    <property type="entry name" value="HTH_77"/>
</dbReference>
<keyword evidence="2" id="KW-0547">Nucleotide-binding</keyword>
<dbReference type="InterPro" id="IPR000792">
    <property type="entry name" value="Tscrpt_reg_LuxR_C"/>
</dbReference>
<dbReference type="Proteomes" id="UP001595847">
    <property type="component" value="Unassembled WGS sequence"/>
</dbReference>
<dbReference type="PRINTS" id="PR00038">
    <property type="entry name" value="HTHLUXR"/>
</dbReference>
<dbReference type="SUPFAM" id="SSF46894">
    <property type="entry name" value="C-terminal effector domain of the bipartite response regulators"/>
    <property type="match status" value="1"/>
</dbReference>
<organism evidence="2 3">
    <name type="scientific">Nocardiopsis sediminis</name>
    <dbReference type="NCBI Taxonomy" id="1778267"/>
    <lineage>
        <taxon>Bacteria</taxon>
        <taxon>Bacillati</taxon>
        <taxon>Actinomycetota</taxon>
        <taxon>Actinomycetes</taxon>
        <taxon>Streptosporangiales</taxon>
        <taxon>Nocardiopsidaceae</taxon>
        <taxon>Nocardiopsis</taxon>
    </lineage>
</organism>
<evidence type="ECO:0000259" key="1">
    <source>
        <dbReference type="PROSITE" id="PS50043"/>
    </source>
</evidence>
<comment type="caution">
    <text evidence="2">The sequence shown here is derived from an EMBL/GenBank/DDBJ whole genome shotgun (WGS) entry which is preliminary data.</text>
</comment>
<proteinExistence type="predicted"/>
<dbReference type="PRINTS" id="PR00364">
    <property type="entry name" value="DISEASERSIST"/>
</dbReference>
<dbReference type="Gene3D" id="1.25.40.10">
    <property type="entry name" value="Tetratricopeptide repeat domain"/>
    <property type="match status" value="1"/>
</dbReference>
<dbReference type="PROSITE" id="PS50043">
    <property type="entry name" value="HTH_LUXR_2"/>
    <property type="match status" value="1"/>
</dbReference>
<sequence>MPDPRQNPPMPADDFIGRERDVTDLCRIVGGTRMVTLTGTGGMGKTRLALRVAERVLPRFAGGLRFVDLSEAASPAQVVRAVARSLGVLENGDKPPVEAVVAALRPQRVLLLLDTCERAVGPLADLCRSLLTSCPGVQILATSRQPLRVPGESVWRVPPLSLPPPPAGGRASAASPYPVTPEQALRFEAVRLFTARAQAARPGLEITAANAADIAEICRMLDGVPLAIELAAARARVLSVQQILRRLDDRFLLLVTAGNELPPRQRTLRAVLEWSHDLLTHPEQVLLRRLTVFGTWNLEQAETVCGHDGIDPGDVLELVSSLIDKSLIVLDTEVDGTAHYRLPDSVRAYAAERLAAAGEEETAWRRCLDALVASAEDMAAAGSGRLAWEERLRHLRRLDHQREDTARLLEWALEQGRAEEGLRLCVALRPYWFVRGLFTDGSHYLRRLLAVAPPSSLDPVRARALAVHAELCLDIEGAGAAAALARSALGMAQACGDTAAEAIALSALADAALRAGETGACEEHARRALDASGAAGDHLSAVAALGTLGRLARRSGNAAAAEAYLTRSAEVAEEVGDRWCTARCLNGLGVLATQLGDLEGARRRLDEALRIFAEMDVAPETARSTAALGYLDLARGDISGARRRFSGCLRAGVASGRRGAVARSMEALAELALAEEQPERAASLAGVAAQLYTALGQPAPHATRLYDAARQDLTSDAAEKSWRAWRMLPREQAVERALDFPTPRRALPSLLTPREKEIAALVGEGMSNRQIAEHLTISQATAARHIANIFRKLLITSRTQLAEWAGRHGIGG</sequence>
<dbReference type="PANTHER" id="PTHR47691">
    <property type="entry name" value="REGULATOR-RELATED"/>
    <property type="match status" value="1"/>
</dbReference>
<dbReference type="Gene3D" id="3.40.50.300">
    <property type="entry name" value="P-loop containing nucleotide triphosphate hydrolases"/>
    <property type="match status" value="1"/>
</dbReference>
<feature type="domain" description="HTH luxR-type" evidence="1">
    <location>
        <begin position="744"/>
        <end position="809"/>
    </location>
</feature>
<accession>A0ABV8FUB4</accession>
<dbReference type="Pfam" id="PF13424">
    <property type="entry name" value="TPR_12"/>
    <property type="match status" value="1"/>
</dbReference>
<keyword evidence="2" id="KW-0067">ATP-binding</keyword>
<dbReference type="Gene3D" id="1.10.10.10">
    <property type="entry name" value="Winged helix-like DNA-binding domain superfamily/Winged helix DNA-binding domain"/>
    <property type="match status" value="1"/>
</dbReference>
<dbReference type="EMBL" id="JBHSBH010000015">
    <property type="protein sequence ID" value="MFC3999482.1"/>
    <property type="molecule type" value="Genomic_DNA"/>
</dbReference>
<reference evidence="3" key="1">
    <citation type="journal article" date="2019" name="Int. J. Syst. Evol. Microbiol.">
        <title>The Global Catalogue of Microorganisms (GCM) 10K type strain sequencing project: providing services to taxonomists for standard genome sequencing and annotation.</title>
        <authorList>
            <consortium name="The Broad Institute Genomics Platform"/>
            <consortium name="The Broad Institute Genome Sequencing Center for Infectious Disease"/>
            <person name="Wu L."/>
            <person name="Ma J."/>
        </authorList>
    </citation>
    <scope>NUCLEOTIDE SEQUENCE [LARGE SCALE GENOMIC DNA]</scope>
    <source>
        <strain evidence="3">TBRC 1826</strain>
    </source>
</reference>
<keyword evidence="3" id="KW-1185">Reference proteome</keyword>
<evidence type="ECO:0000313" key="3">
    <source>
        <dbReference type="Proteomes" id="UP001595847"/>
    </source>
</evidence>
<dbReference type="SUPFAM" id="SSF52540">
    <property type="entry name" value="P-loop containing nucleoside triphosphate hydrolases"/>
    <property type="match status" value="1"/>
</dbReference>
<gene>
    <name evidence="2" type="ORF">ACFOVU_26455</name>
</gene>
<dbReference type="GO" id="GO:0005524">
    <property type="term" value="F:ATP binding"/>
    <property type="evidence" value="ECO:0007669"/>
    <property type="project" value="UniProtKB-KW"/>
</dbReference>
<dbReference type="InterPro" id="IPR036388">
    <property type="entry name" value="WH-like_DNA-bd_sf"/>
</dbReference>
<dbReference type="SMART" id="SM00421">
    <property type="entry name" value="HTH_LUXR"/>
    <property type="match status" value="1"/>
</dbReference>
<dbReference type="InterPro" id="IPR019734">
    <property type="entry name" value="TPR_rpt"/>
</dbReference>
<protein>
    <submittedName>
        <fullName evidence="2">ATP-binding protein</fullName>
    </submittedName>
</protein>
<dbReference type="RefSeq" id="WP_378537939.1">
    <property type="nucleotide sequence ID" value="NZ_JBHSBH010000015.1"/>
</dbReference>
<dbReference type="PANTHER" id="PTHR47691:SF3">
    <property type="entry name" value="HTH-TYPE TRANSCRIPTIONAL REGULATOR RV0890C-RELATED"/>
    <property type="match status" value="1"/>
</dbReference>
<name>A0ABV8FUB4_9ACTN</name>
<dbReference type="CDD" id="cd06170">
    <property type="entry name" value="LuxR_C_like"/>
    <property type="match status" value="1"/>
</dbReference>
<evidence type="ECO:0000313" key="2">
    <source>
        <dbReference type="EMBL" id="MFC3999482.1"/>
    </source>
</evidence>
<dbReference type="SMART" id="SM00028">
    <property type="entry name" value="TPR"/>
    <property type="match status" value="3"/>
</dbReference>
<dbReference type="Pfam" id="PF25872">
    <property type="entry name" value="HTH_77"/>
    <property type="match status" value="1"/>
</dbReference>
<dbReference type="InterPro" id="IPR016032">
    <property type="entry name" value="Sig_transdc_resp-reg_C-effctor"/>
</dbReference>
<dbReference type="InterPro" id="IPR011990">
    <property type="entry name" value="TPR-like_helical_dom_sf"/>
</dbReference>
<dbReference type="InterPro" id="IPR027417">
    <property type="entry name" value="P-loop_NTPase"/>
</dbReference>
<dbReference type="Pfam" id="PF00196">
    <property type="entry name" value="GerE"/>
    <property type="match status" value="1"/>
</dbReference>